<organism evidence="2 3">
    <name type="scientific">Thalassospira tepidiphila MCCC 1A03514</name>
    <dbReference type="NCBI Taxonomy" id="1177930"/>
    <lineage>
        <taxon>Bacteria</taxon>
        <taxon>Pseudomonadati</taxon>
        <taxon>Pseudomonadota</taxon>
        <taxon>Alphaproteobacteria</taxon>
        <taxon>Rhodospirillales</taxon>
        <taxon>Thalassospiraceae</taxon>
        <taxon>Thalassospira</taxon>
    </lineage>
</organism>
<protein>
    <submittedName>
        <fullName evidence="2">Uncharacterized protein</fullName>
    </submittedName>
</protein>
<reference evidence="2 3" key="1">
    <citation type="submission" date="2014-07" db="EMBL/GenBank/DDBJ databases">
        <title>Draft genome sequence of Thalassospira tepidiphila 1-1B.</title>
        <authorList>
            <person name="Lai Q."/>
            <person name="Shao Z."/>
        </authorList>
    </citation>
    <scope>NUCLEOTIDE SEQUENCE [LARGE SCALE GENOMIC DNA]</scope>
    <source>
        <strain evidence="2 3">MCCC 1A03514</strain>
    </source>
</reference>
<keyword evidence="1" id="KW-1133">Transmembrane helix</keyword>
<evidence type="ECO:0000256" key="1">
    <source>
        <dbReference type="SAM" id="Phobius"/>
    </source>
</evidence>
<keyword evidence="1" id="KW-0472">Membrane</keyword>
<accession>A0A853KY15</accession>
<proteinExistence type="predicted"/>
<comment type="caution">
    <text evidence="2">The sequence shown here is derived from an EMBL/GenBank/DDBJ whole genome shotgun (WGS) entry which is preliminary data.</text>
</comment>
<dbReference type="AlphaFoldDB" id="A0A853KY15"/>
<dbReference type="EMBL" id="JPVZ01000006">
    <property type="protein sequence ID" value="OAZ09005.1"/>
    <property type="molecule type" value="Genomic_DNA"/>
</dbReference>
<gene>
    <name evidence="2" type="ORF">TH4_14145</name>
</gene>
<name>A0A853KY15_9PROT</name>
<evidence type="ECO:0000313" key="3">
    <source>
        <dbReference type="Proteomes" id="UP000094009"/>
    </source>
</evidence>
<sequence length="222" mass="21282">MASTGFAVAVDLDGVCVVAGVAAGLETADSATTVAGAADFSGVAGAAAFGAGADFDAVLAGAAAAFFGADLATVFFFWAEEAADLLVAVVLGFVLTVLAFSLLVGDLGAVDLFAGEVTSSAGRAAPEFATEGFVADSACFDAGPDGEDVSALAGFGDSAFFSGAPADAASLTGVLAADASPFAAVSEEAAWPAALVDAPSLGVFALSGDDEDDAFCASADGC</sequence>
<dbReference type="Proteomes" id="UP000094009">
    <property type="component" value="Unassembled WGS sequence"/>
</dbReference>
<feature type="transmembrane region" description="Helical" evidence="1">
    <location>
        <begin position="57"/>
        <end position="79"/>
    </location>
</feature>
<feature type="transmembrane region" description="Helical" evidence="1">
    <location>
        <begin position="85"/>
        <end position="104"/>
    </location>
</feature>
<evidence type="ECO:0000313" key="2">
    <source>
        <dbReference type="EMBL" id="OAZ09005.1"/>
    </source>
</evidence>
<keyword evidence="1" id="KW-0812">Transmembrane</keyword>